<dbReference type="OrthoDB" id="361483at2"/>
<dbReference type="InterPro" id="IPR051401">
    <property type="entry name" value="GtrA_CellWall_Glycosyl"/>
</dbReference>
<dbReference type="RefSeq" id="WP_054717325.1">
    <property type="nucleotide sequence ID" value="NZ_AZEU01000022.1"/>
</dbReference>
<evidence type="ECO:0000256" key="4">
    <source>
        <dbReference type="ARBA" id="ARBA00022989"/>
    </source>
</evidence>
<keyword evidence="9" id="KW-1185">Reference proteome</keyword>
<evidence type="ECO:0000256" key="2">
    <source>
        <dbReference type="ARBA" id="ARBA00009399"/>
    </source>
</evidence>
<comment type="subcellular location">
    <subcellularLocation>
        <location evidence="1">Membrane</location>
        <topology evidence="1">Multi-pass membrane protein</topology>
    </subcellularLocation>
</comment>
<feature type="transmembrane region" description="Helical" evidence="6">
    <location>
        <begin position="15"/>
        <end position="36"/>
    </location>
</feature>
<accession>A0A0R1R6Z1</accession>
<dbReference type="PANTHER" id="PTHR38459:SF5">
    <property type="entry name" value="CELL WALL TEICHOIC ACID GLYCOSYLATION PROTEIN GTCA"/>
    <property type="match status" value="1"/>
</dbReference>
<dbReference type="EMBL" id="AZEU01000022">
    <property type="protein sequence ID" value="KRL53069.1"/>
    <property type="molecule type" value="Genomic_DNA"/>
</dbReference>
<dbReference type="GO" id="GO:0005886">
    <property type="term" value="C:plasma membrane"/>
    <property type="evidence" value="ECO:0007669"/>
    <property type="project" value="TreeGrafter"/>
</dbReference>
<protein>
    <submittedName>
        <fullName evidence="8">Teichoic acid glycosylation protein</fullName>
    </submittedName>
</protein>
<proteinExistence type="inferred from homology"/>
<evidence type="ECO:0000256" key="1">
    <source>
        <dbReference type="ARBA" id="ARBA00004141"/>
    </source>
</evidence>
<evidence type="ECO:0000256" key="5">
    <source>
        <dbReference type="ARBA" id="ARBA00023136"/>
    </source>
</evidence>
<keyword evidence="5 6" id="KW-0472">Membrane</keyword>
<feature type="transmembrane region" description="Helical" evidence="6">
    <location>
        <begin position="42"/>
        <end position="61"/>
    </location>
</feature>
<dbReference type="InterPro" id="IPR007267">
    <property type="entry name" value="GtrA_DPMS_TM"/>
</dbReference>
<dbReference type="PANTHER" id="PTHR38459">
    <property type="entry name" value="PROPHAGE BACTOPRENOL-LINKED GLUCOSE TRANSLOCASE HOMOLOG"/>
    <property type="match status" value="1"/>
</dbReference>
<dbReference type="AlphaFoldDB" id="A0A0R1R6Z1"/>
<dbReference type="Proteomes" id="UP000051790">
    <property type="component" value="Unassembled WGS sequence"/>
</dbReference>
<evidence type="ECO:0000256" key="6">
    <source>
        <dbReference type="SAM" id="Phobius"/>
    </source>
</evidence>
<name>A0A0R1R6Z1_9LACO</name>
<evidence type="ECO:0000259" key="7">
    <source>
        <dbReference type="Pfam" id="PF04138"/>
    </source>
</evidence>
<comment type="caution">
    <text evidence="8">The sequence shown here is derived from an EMBL/GenBank/DDBJ whole genome shotgun (WGS) entry which is preliminary data.</text>
</comment>
<evidence type="ECO:0000313" key="9">
    <source>
        <dbReference type="Proteomes" id="UP000051790"/>
    </source>
</evidence>
<organism evidence="8 9">
    <name type="scientific">Lacticaseibacillus manihotivorans DSM 13343 = JCM 12514</name>
    <dbReference type="NCBI Taxonomy" id="1423769"/>
    <lineage>
        <taxon>Bacteria</taxon>
        <taxon>Bacillati</taxon>
        <taxon>Bacillota</taxon>
        <taxon>Bacilli</taxon>
        <taxon>Lactobacillales</taxon>
        <taxon>Lactobacillaceae</taxon>
        <taxon>Lacticaseibacillus</taxon>
    </lineage>
</organism>
<keyword evidence="3 6" id="KW-0812">Transmembrane</keyword>
<evidence type="ECO:0000313" key="8">
    <source>
        <dbReference type="EMBL" id="KRL53069.1"/>
    </source>
</evidence>
<dbReference type="GO" id="GO:0000271">
    <property type="term" value="P:polysaccharide biosynthetic process"/>
    <property type="evidence" value="ECO:0007669"/>
    <property type="project" value="InterPro"/>
</dbReference>
<comment type="similarity">
    <text evidence="2">Belongs to the GtrA family.</text>
</comment>
<dbReference type="Pfam" id="PF04138">
    <property type="entry name" value="GtrA_DPMS_TM"/>
    <property type="match status" value="1"/>
</dbReference>
<dbReference type="PATRIC" id="fig|1423769.4.peg.1730"/>
<sequence>MEKPISSLYTRYGEALRYLIVGGMTTGINVVLFFILTHIGMAWFGANLIAWAVSVTFAFVANKLAVFHSNTKDAWSVIKEAAGFTALRGASLGADTVILFIGLTLLHGNTLVVKLIDQIIVIALNYLFSKKLFTAGGEAA</sequence>
<evidence type="ECO:0000256" key="3">
    <source>
        <dbReference type="ARBA" id="ARBA00022692"/>
    </source>
</evidence>
<reference evidence="8 9" key="1">
    <citation type="journal article" date="2015" name="Genome Announc.">
        <title>Expanding the biotechnology potential of lactobacilli through comparative genomics of 213 strains and associated genera.</title>
        <authorList>
            <person name="Sun Z."/>
            <person name="Harris H.M."/>
            <person name="McCann A."/>
            <person name="Guo C."/>
            <person name="Argimon S."/>
            <person name="Zhang W."/>
            <person name="Yang X."/>
            <person name="Jeffery I.B."/>
            <person name="Cooney J.C."/>
            <person name="Kagawa T.F."/>
            <person name="Liu W."/>
            <person name="Song Y."/>
            <person name="Salvetti E."/>
            <person name="Wrobel A."/>
            <person name="Rasinkangas P."/>
            <person name="Parkhill J."/>
            <person name="Rea M.C."/>
            <person name="O'Sullivan O."/>
            <person name="Ritari J."/>
            <person name="Douillard F.P."/>
            <person name="Paul Ross R."/>
            <person name="Yang R."/>
            <person name="Briner A.E."/>
            <person name="Felis G.E."/>
            <person name="de Vos W.M."/>
            <person name="Barrangou R."/>
            <person name="Klaenhammer T.R."/>
            <person name="Caufield P.W."/>
            <person name="Cui Y."/>
            <person name="Zhang H."/>
            <person name="O'Toole P.W."/>
        </authorList>
    </citation>
    <scope>NUCLEOTIDE SEQUENCE [LARGE SCALE GENOMIC DNA]</scope>
    <source>
        <strain evidence="8 9">DSM 13343</strain>
    </source>
</reference>
<keyword evidence="4 6" id="KW-1133">Transmembrane helix</keyword>
<feature type="domain" description="GtrA/DPMS transmembrane" evidence="7">
    <location>
        <begin position="17"/>
        <end position="132"/>
    </location>
</feature>
<gene>
    <name evidence="8" type="ORF">FD01_GL001617</name>
</gene>